<protein>
    <recommendedName>
        <fullName evidence="4">Enediyne biosynthesis protein UnbU</fullName>
    </recommendedName>
</protein>
<proteinExistence type="predicted"/>
<evidence type="ECO:0008006" key="4">
    <source>
        <dbReference type="Google" id="ProtNLM"/>
    </source>
</evidence>
<evidence type="ECO:0000313" key="2">
    <source>
        <dbReference type="EMBL" id="GAA5530532.1"/>
    </source>
</evidence>
<reference evidence="2 3" key="1">
    <citation type="submission" date="2024-02" db="EMBL/GenBank/DDBJ databases">
        <title>Herpetosiphon gulosus NBRC 112829.</title>
        <authorList>
            <person name="Ichikawa N."/>
            <person name="Katano-Makiyama Y."/>
            <person name="Hidaka K."/>
        </authorList>
    </citation>
    <scope>NUCLEOTIDE SEQUENCE [LARGE SCALE GENOMIC DNA]</scope>
    <source>
        <strain evidence="2 3">NBRC 112829</strain>
    </source>
</reference>
<keyword evidence="1" id="KW-1133">Transmembrane helix</keyword>
<feature type="transmembrane region" description="Helical" evidence="1">
    <location>
        <begin position="157"/>
        <end position="177"/>
    </location>
</feature>
<feature type="transmembrane region" description="Helical" evidence="1">
    <location>
        <begin position="101"/>
        <end position="120"/>
    </location>
</feature>
<feature type="transmembrane region" description="Helical" evidence="1">
    <location>
        <begin position="37"/>
        <end position="54"/>
    </location>
</feature>
<feature type="transmembrane region" description="Helical" evidence="1">
    <location>
        <begin position="184"/>
        <end position="205"/>
    </location>
</feature>
<feature type="transmembrane region" description="Helical" evidence="1">
    <location>
        <begin position="12"/>
        <end position="31"/>
    </location>
</feature>
<dbReference type="Proteomes" id="UP001428290">
    <property type="component" value="Unassembled WGS sequence"/>
</dbReference>
<feature type="transmembrane region" description="Helical" evidence="1">
    <location>
        <begin position="132"/>
        <end position="151"/>
    </location>
</feature>
<evidence type="ECO:0000256" key="1">
    <source>
        <dbReference type="SAM" id="Phobius"/>
    </source>
</evidence>
<comment type="caution">
    <text evidence="2">The sequence shown here is derived from an EMBL/GenBank/DDBJ whole genome shotgun (WGS) entry which is preliminary data.</text>
</comment>
<accession>A0ABP9X559</accession>
<keyword evidence="1" id="KW-0812">Transmembrane</keyword>
<keyword evidence="1" id="KW-0472">Membrane</keyword>
<gene>
    <name evidence="2" type="ORF">Hgul01_04351</name>
</gene>
<keyword evidence="3" id="KW-1185">Reference proteome</keyword>
<feature type="transmembrane region" description="Helical" evidence="1">
    <location>
        <begin position="75"/>
        <end position="95"/>
    </location>
</feature>
<evidence type="ECO:0000313" key="3">
    <source>
        <dbReference type="Proteomes" id="UP001428290"/>
    </source>
</evidence>
<dbReference type="EMBL" id="BAABRU010000019">
    <property type="protein sequence ID" value="GAA5530532.1"/>
    <property type="molecule type" value="Genomic_DNA"/>
</dbReference>
<organism evidence="2 3">
    <name type="scientific">Herpetosiphon gulosus</name>
    <dbReference type="NCBI Taxonomy" id="1973496"/>
    <lineage>
        <taxon>Bacteria</taxon>
        <taxon>Bacillati</taxon>
        <taxon>Chloroflexota</taxon>
        <taxon>Chloroflexia</taxon>
        <taxon>Herpetosiphonales</taxon>
        <taxon>Herpetosiphonaceae</taxon>
        <taxon>Herpetosiphon</taxon>
    </lineage>
</organism>
<name>A0ABP9X559_9CHLR</name>
<sequence>MQTAVPDIRIMALRRFAIAISLLNILGRTIFGFEQPWSYVLAALATTYGLEIVFELMLARQQKQQPNFMGGFGKLVDFLLPAHISGLAISMLLYSNQRVTPIIFASAVAICSKILLRAPLGKGYRHFLNPSNFGITVTLLLFTSVASAPAYHFTENLYGVADLLLPLVIIISGSFLNINFTKRLPLIIGWVGGFVLQGLFAMFVTGHSLNASLLPMSSLAFALFTFYMITDPGTTPSRGWMQFAFGASVAAVYRILIILHIPYTLFIALTLVCIVRGAYLHYHAWNTKRLAATQNQPNLASGAEA</sequence>
<dbReference type="RefSeq" id="WP_345724131.1">
    <property type="nucleotide sequence ID" value="NZ_BAABRU010000019.1"/>
</dbReference>